<evidence type="ECO:0000256" key="4">
    <source>
        <dbReference type="PROSITE-ProRule" id="PRU01161"/>
    </source>
</evidence>
<feature type="short sequence motif" description="GXSXG" evidence="4">
    <location>
        <begin position="134"/>
        <end position="138"/>
    </location>
</feature>
<dbReference type="Pfam" id="PF01734">
    <property type="entry name" value="Patatin"/>
    <property type="match status" value="1"/>
</dbReference>
<feature type="short sequence motif" description="GXGXXG" evidence="4">
    <location>
        <begin position="96"/>
        <end position="101"/>
    </location>
</feature>
<proteinExistence type="predicted"/>
<evidence type="ECO:0000256" key="3">
    <source>
        <dbReference type="ARBA" id="ARBA00023098"/>
    </source>
</evidence>
<dbReference type="HOGENOM" id="CLU_1205461_0_0_1"/>
<dbReference type="PANTHER" id="PTHR24185:SF1">
    <property type="entry name" value="CALCIUM-INDEPENDENT PHOSPHOLIPASE A2-GAMMA"/>
    <property type="match status" value="1"/>
</dbReference>
<dbReference type="GO" id="GO:0047499">
    <property type="term" value="F:calcium-independent phospholipase A2 activity"/>
    <property type="evidence" value="ECO:0007669"/>
    <property type="project" value="TreeGrafter"/>
</dbReference>
<dbReference type="EMBL" id="JPOX01000002">
    <property type="protein sequence ID" value="KFX52971.1"/>
    <property type="molecule type" value="Genomic_DNA"/>
</dbReference>
<accession>A0A093W294</accession>
<comment type="caution">
    <text evidence="4">Lacks conserved residue(s) required for the propagation of feature annotation.</text>
</comment>
<evidence type="ECO:0000313" key="6">
    <source>
        <dbReference type="EMBL" id="KFX52971.1"/>
    </source>
</evidence>
<organism evidence="6">
    <name type="scientific">Talaromyces marneffei PM1</name>
    <dbReference type="NCBI Taxonomy" id="1077442"/>
    <lineage>
        <taxon>Eukaryota</taxon>
        <taxon>Fungi</taxon>
        <taxon>Dikarya</taxon>
        <taxon>Ascomycota</taxon>
        <taxon>Pezizomycotina</taxon>
        <taxon>Eurotiomycetes</taxon>
        <taxon>Eurotiomycetidae</taxon>
        <taxon>Eurotiales</taxon>
        <taxon>Trichocomaceae</taxon>
        <taxon>Talaromyces</taxon>
        <taxon>Talaromyces sect. Talaromyces</taxon>
    </lineage>
</organism>
<name>A0A093W294_TALMA</name>
<sequence length="230" mass="25246">MIIDDAVLGVFYGSISGSSFNNTEQLWIFPCNSTIPEFSVNFGHSQGAVMIPPPYLNFGATDYNTLQCYGSLQSNGLSPVNYVTYESSPLVTCQDGGGVKGITSLIILDAIMRKVNEGRGPKLHPKECFDLIGGTSTGRLIALMLFRLGMSTTEAIQMFEKIAKESNFPWISLFKNLFNAIEELMKKGEEDGQSKLLNKGAGRMIMCATRIDRAETVLCRSYNPPKDVSD</sequence>
<keyword evidence="6" id="KW-0645">Protease</keyword>
<dbReference type="GO" id="GO:0016042">
    <property type="term" value="P:lipid catabolic process"/>
    <property type="evidence" value="ECO:0007669"/>
    <property type="project" value="UniProtKB-KW"/>
</dbReference>
<keyword evidence="1" id="KW-0378">Hydrolase</keyword>
<evidence type="ECO:0000256" key="1">
    <source>
        <dbReference type="ARBA" id="ARBA00022801"/>
    </source>
</evidence>
<dbReference type="SUPFAM" id="SSF52151">
    <property type="entry name" value="FabD/lysophospholipase-like"/>
    <property type="match status" value="1"/>
</dbReference>
<dbReference type="InterPro" id="IPR016035">
    <property type="entry name" value="Acyl_Trfase/lysoPLipase"/>
</dbReference>
<evidence type="ECO:0000259" key="5">
    <source>
        <dbReference type="PROSITE" id="PS51635"/>
    </source>
</evidence>
<dbReference type="PANTHER" id="PTHR24185">
    <property type="entry name" value="CALCIUM-INDEPENDENT PHOSPHOLIPASE A2-GAMMA"/>
    <property type="match status" value="1"/>
</dbReference>
<feature type="domain" description="PNPLA" evidence="5">
    <location>
        <begin position="92"/>
        <end position="230"/>
    </location>
</feature>
<dbReference type="InterPro" id="IPR002641">
    <property type="entry name" value="PNPLA_dom"/>
</dbReference>
<dbReference type="AlphaFoldDB" id="A0A093W294"/>
<reference evidence="6" key="1">
    <citation type="journal article" date="2014" name="PLoS Genet.">
        <title>Signature Gene Expression Reveals Novel Clues to the Molecular Mechanisms of Dimorphic Transition in Penicillium marneffei.</title>
        <authorList>
            <person name="Yang E."/>
            <person name="Wang G."/>
            <person name="Cai J."/>
            <person name="Woo P.C."/>
            <person name="Lau S.K."/>
            <person name="Yuen K.-Y."/>
            <person name="Chow W.-N."/>
            <person name="Lin X."/>
        </authorList>
    </citation>
    <scope>NUCLEOTIDE SEQUENCE [LARGE SCALE GENOMIC DNA]</scope>
    <source>
        <strain evidence="6">PM1</strain>
    </source>
</reference>
<comment type="caution">
    <text evidence="6">The sequence shown here is derived from an EMBL/GenBank/DDBJ whole genome shotgun (WGS) entry which is preliminary data.</text>
</comment>
<dbReference type="Gene3D" id="3.40.1090.10">
    <property type="entry name" value="Cytosolic phospholipase A2 catalytic domain"/>
    <property type="match status" value="1"/>
</dbReference>
<dbReference type="GO" id="GO:0008233">
    <property type="term" value="F:peptidase activity"/>
    <property type="evidence" value="ECO:0007669"/>
    <property type="project" value="UniProtKB-KW"/>
</dbReference>
<dbReference type="GO" id="GO:0016020">
    <property type="term" value="C:membrane"/>
    <property type="evidence" value="ECO:0007669"/>
    <property type="project" value="TreeGrafter"/>
</dbReference>
<dbReference type="InterPro" id="IPR021109">
    <property type="entry name" value="Peptidase_aspartic_dom_sf"/>
</dbReference>
<dbReference type="GO" id="GO:0019369">
    <property type="term" value="P:arachidonate metabolic process"/>
    <property type="evidence" value="ECO:0007669"/>
    <property type="project" value="TreeGrafter"/>
</dbReference>
<dbReference type="GO" id="GO:0006508">
    <property type="term" value="P:proteolysis"/>
    <property type="evidence" value="ECO:0007669"/>
    <property type="project" value="UniProtKB-KW"/>
</dbReference>
<protein>
    <submittedName>
        <fullName evidence="6">Aspartic protease PEP1</fullName>
    </submittedName>
</protein>
<keyword evidence="3" id="KW-0443">Lipid metabolism</keyword>
<gene>
    <name evidence="6" type="ORF">GQ26_0023430</name>
</gene>
<dbReference type="Gene3D" id="2.40.70.10">
    <property type="entry name" value="Acid Proteases"/>
    <property type="match status" value="1"/>
</dbReference>
<evidence type="ECO:0000256" key="2">
    <source>
        <dbReference type="ARBA" id="ARBA00022963"/>
    </source>
</evidence>
<dbReference type="GO" id="GO:0046486">
    <property type="term" value="P:glycerolipid metabolic process"/>
    <property type="evidence" value="ECO:0007669"/>
    <property type="project" value="UniProtKB-ARBA"/>
</dbReference>
<dbReference type="PROSITE" id="PS51635">
    <property type="entry name" value="PNPLA"/>
    <property type="match status" value="1"/>
</dbReference>
<keyword evidence="2" id="KW-0442">Lipid degradation</keyword>